<evidence type="ECO:0000313" key="2">
    <source>
        <dbReference type="EMBL" id="CAB1457750.1"/>
    </source>
</evidence>
<proteinExistence type="predicted"/>
<dbReference type="EMBL" id="CADEAL010004356">
    <property type="protein sequence ID" value="CAB1457750.1"/>
    <property type="molecule type" value="Genomic_DNA"/>
</dbReference>
<feature type="compositionally biased region" description="Basic and acidic residues" evidence="1">
    <location>
        <begin position="167"/>
        <end position="182"/>
    </location>
</feature>
<dbReference type="Proteomes" id="UP001153269">
    <property type="component" value="Unassembled WGS sequence"/>
</dbReference>
<name>A0A9N7W0K7_PLEPL</name>
<keyword evidence="3" id="KW-1185">Reference proteome</keyword>
<feature type="compositionally biased region" description="Acidic residues" evidence="1">
    <location>
        <begin position="136"/>
        <end position="147"/>
    </location>
</feature>
<gene>
    <name evidence="2" type="ORF">PLEPLA_LOCUS45577</name>
</gene>
<accession>A0A9N7W0K7</accession>
<feature type="compositionally biased region" description="Low complexity" evidence="1">
    <location>
        <begin position="148"/>
        <end position="162"/>
    </location>
</feature>
<evidence type="ECO:0000256" key="1">
    <source>
        <dbReference type="SAM" id="MobiDB-lite"/>
    </source>
</evidence>
<feature type="region of interest" description="Disordered" evidence="1">
    <location>
        <begin position="118"/>
        <end position="228"/>
    </location>
</feature>
<feature type="compositionally biased region" description="Polar residues" evidence="1">
    <location>
        <begin position="89"/>
        <end position="102"/>
    </location>
</feature>
<feature type="compositionally biased region" description="Gly residues" evidence="1">
    <location>
        <begin position="183"/>
        <end position="195"/>
    </location>
</feature>
<reference evidence="2" key="1">
    <citation type="submission" date="2020-03" db="EMBL/GenBank/DDBJ databases">
        <authorList>
            <person name="Weist P."/>
        </authorList>
    </citation>
    <scope>NUCLEOTIDE SEQUENCE</scope>
</reference>
<organism evidence="2 3">
    <name type="scientific">Pleuronectes platessa</name>
    <name type="common">European plaice</name>
    <dbReference type="NCBI Taxonomy" id="8262"/>
    <lineage>
        <taxon>Eukaryota</taxon>
        <taxon>Metazoa</taxon>
        <taxon>Chordata</taxon>
        <taxon>Craniata</taxon>
        <taxon>Vertebrata</taxon>
        <taxon>Euteleostomi</taxon>
        <taxon>Actinopterygii</taxon>
        <taxon>Neopterygii</taxon>
        <taxon>Teleostei</taxon>
        <taxon>Neoteleostei</taxon>
        <taxon>Acanthomorphata</taxon>
        <taxon>Carangaria</taxon>
        <taxon>Pleuronectiformes</taxon>
        <taxon>Pleuronectoidei</taxon>
        <taxon>Pleuronectidae</taxon>
        <taxon>Pleuronectes</taxon>
    </lineage>
</organism>
<feature type="compositionally biased region" description="Basic and acidic residues" evidence="1">
    <location>
        <begin position="57"/>
        <end position="71"/>
    </location>
</feature>
<feature type="region of interest" description="Disordered" evidence="1">
    <location>
        <begin position="31"/>
        <end position="104"/>
    </location>
</feature>
<evidence type="ECO:0000313" key="3">
    <source>
        <dbReference type="Proteomes" id="UP001153269"/>
    </source>
</evidence>
<feature type="region of interest" description="Disordered" evidence="1">
    <location>
        <begin position="259"/>
        <end position="317"/>
    </location>
</feature>
<sequence length="352" mass="37154">MMPSNYDPEQRELLHLHKGVTTAVVPEATPEAAAGSLKRPFPGAEDENGKQQVFTEQRCEERMSEAIRGGEKTTGLMSESRDLTDDQSADTNTHLKTRSSPVPLSLARCAACYNHKSSTVSWRGDAGESSSSAEDSGPEVEDEESEAESSSSSSSSCRSSVTEEPEPERSGDAAEEESRGDGGEGGGGGGGGGGEGGDETVETSNRQEDKNEPPSLTPHLLPRSFLPRPPQVVSTLHLQVLPQNCGDDETLFNIRELRPEREEEQTQGGYGGGRGGGGGGGGGGSIYKLLPPQPHQPPHTVHAPVGTEPTTDTHTHTHSAAMLALSLRAPPKHTLQLLTSLSISDNGPQQPR</sequence>
<feature type="compositionally biased region" description="Gly residues" evidence="1">
    <location>
        <begin position="268"/>
        <end position="285"/>
    </location>
</feature>
<protein>
    <submittedName>
        <fullName evidence="2">Uncharacterized protein</fullName>
    </submittedName>
</protein>
<comment type="caution">
    <text evidence="2">The sequence shown here is derived from an EMBL/GenBank/DDBJ whole genome shotgun (WGS) entry which is preliminary data.</text>
</comment>
<dbReference type="AlphaFoldDB" id="A0A9N7W0K7"/>